<dbReference type="PANTHER" id="PTHR46627:SF1">
    <property type="entry name" value="AMINOPEPTIDASE O"/>
    <property type="match status" value="1"/>
</dbReference>
<proteinExistence type="inferred from homology"/>
<keyword evidence="6" id="KW-0862">Zinc</keyword>
<dbReference type="OrthoDB" id="79562at2759"/>
<protein>
    <submittedName>
        <fullName evidence="9">DgyrCDS6147</fullName>
    </submittedName>
</protein>
<evidence type="ECO:0000313" key="10">
    <source>
        <dbReference type="Proteomes" id="UP000549394"/>
    </source>
</evidence>
<sequence>MGEKDLPLCGNSDEIRLYHYILDLHCIPDEKKFTGSIIIFLRSPSPGQTGKVFSVRDCVLFDLKNKLNYAKDESINTQENWELKLDCHQLEISKVTELLLSNSLIQQLQTGSTHLLEQMRDCYLECSTCTSESCLDYVIEEWCLKISKRNSYRPDDFPTVIKIYYSTKPNGKSLRWCIDQDGNKCVYTAGMWINNRALFPSQEYACLSTWQSLISCDSDYYPLMSSDLEGSRKTNSKFYFESATPVPSFTLCIAVGKWDSKVLAPISESFLSKNAKQFECFHDTPCPITYCLNEVLPCTIYAPTSRLQLVYDNLKFTLHRCVDVLKKFLGPHPFYRMDIVLFPASSQDLAFANPNILFLSESFLSNDYRFILKLVHEISHSWFGLLIGAKDWTEEWLSEGFATFVEDLLIEELIENENPKEIREIRYRMRLSTLKSELAHTDKNLQALRPNKGEDVYENEEVKFIKNGMNPEKQFTQVHYLKGYFLLSYLYEYSGAESFKLFLREYVMLYHGSMVNSKDVLTLFFRMNPQLEDPIKFNDTYLYKVWLDSAELPECLTERLDENNTLYKQCLEAEKFWKGLKLRKSRKKRKIDFSQIRKMNCFQLELLLDLIIRWTSKRMNTQCMKHLNEVYRFDECNADIRHRWSELVIRTDYAPAFDELRNFLLNNQAMGVYLYGEASILGSRRLKSLVIECFRAIEDEMEEGARKAVRVMLFGEE</sequence>
<dbReference type="EMBL" id="CAJFCJ010000007">
    <property type="protein sequence ID" value="CAD5117369.1"/>
    <property type="molecule type" value="Genomic_DNA"/>
</dbReference>
<keyword evidence="7" id="KW-0482">Metalloprotease</keyword>
<feature type="domain" description="Peptidase M1 leukotriene A4 hydrolase/aminopeptidase C-terminal" evidence="8">
    <location>
        <begin position="565"/>
        <end position="713"/>
    </location>
</feature>
<dbReference type="SUPFAM" id="SSF63737">
    <property type="entry name" value="Leukotriene A4 hydrolase N-terminal domain"/>
    <property type="match status" value="1"/>
</dbReference>
<dbReference type="SUPFAM" id="SSF48371">
    <property type="entry name" value="ARM repeat"/>
    <property type="match status" value="1"/>
</dbReference>
<evidence type="ECO:0000256" key="7">
    <source>
        <dbReference type="ARBA" id="ARBA00023049"/>
    </source>
</evidence>
<comment type="caution">
    <text evidence="9">The sequence shown here is derived from an EMBL/GenBank/DDBJ whole genome shotgun (WGS) entry which is preliminary data.</text>
</comment>
<evidence type="ECO:0000256" key="1">
    <source>
        <dbReference type="ARBA" id="ARBA00001947"/>
    </source>
</evidence>
<evidence type="ECO:0000256" key="6">
    <source>
        <dbReference type="ARBA" id="ARBA00022833"/>
    </source>
</evidence>
<evidence type="ECO:0000313" key="9">
    <source>
        <dbReference type="EMBL" id="CAD5117369.1"/>
    </source>
</evidence>
<dbReference type="SMART" id="SM01263">
    <property type="entry name" value="Leuk-A4-hydro_C"/>
    <property type="match status" value="1"/>
</dbReference>
<dbReference type="InterPro" id="IPR042097">
    <property type="entry name" value="Aminopeptidase_N-like_N_sf"/>
</dbReference>
<dbReference type="Gene3D" id="1.10.390.10">
    <property type="entry name" value="Neutral Protease Domain 2"/>
    <property type="match status" value="1"/>
</dbReference>
<dbReference type="Pfam" id="PF01433">
    <property type="entry name" value="Peptidase_M1"/>
    <property type="match status" value="1"/>
</dbReference>
<comment type="similarity">
    <text evidence="2">Belongs to the peptidase M1 family.</text>
</comment>
<dbReference type="GO" id="GO:0070006">
    <property type="term" value="F:metalloaminopeptidase activity"/>
    <property type="evidence" value="ECO:0007669"/>
    <property type="project" value="InterPro"/>
</dbReference>
<dbReference type="Gene3D" id="3.30.2010.30">
    <property type="match status" value="1"/>
</dbReference>
<dbReference type="Gene3D" id="1.25.40.320">
    <property type="entry name" value="Peptidase M1, leukotriene A4 hydrolase/aminopeptidase C-terminal domain"/>
    <property type="match status" value="1"/>
</dbReference>
<evidence type="ECO:0000256" key="3">
    <source>
        <dbReference type="ARBA" id="ARBA00022670"/>
    </source>
</evidence>
<dbReference type="Proteomes" id="UP000549394">
    <property type="component" value="Unassembled WGS sequence"/>
</dbReference>
<dbReference type="GO" id="GO:0006508">
    <property type="term" value="P:proteolysis"/>
    <property type="evidence" value="ECO:0007669"/>
    <property type="project" value="UniProtKB-KW"/>
</dbReference>
<name>A0A7I8VNS5_9ANNE</name>
<dbReference type="InterPro" id="IPR015211">
    <property type="entry name" value="Peptidase_M1_C"/>
</dbReference>
<evidence type="ECO:0000256" key="2">
    <source>
        <dbReference type="ARBA" id="ARBA00010136"/>
    </source>
</evidence>
<dbReference type="InterPro" id="IPR014782">
    <property type="entry name" value="Peptidase_M1_dom"/>
</dbReference>
<dbReference type="InterPro" id="IPR016024">
    <property type="entry name" value="ARM-type_fold"/>
</dbReference>
<dbReference type="InterPro" id="IPR027268">
    <property type="entry name" value="Peptidase_M4/M1_CTD_sf"/>
</dbReference>
<accession>A0A7I8VNS5</accession>
<dbReference type="Gene3D" id="2.60.40.1730">
    <property type="entry name" value="tricorn interacting facor f3 domain"/>
    <property type="match status" value="1"/>
</dbReference>
<dbReference type="Pfam" id="PF09127">
    <property type="entry name" value="Leuk-A4-hydro_C"/>
    <property type="match status" value="1"/>
</dbReference>
<evidence type="ECO:0000256" key="4">
    <source>
        <dbReference type="ARBA" id="ARBA00022723"/>
    </source>
</evidence>
<evidence type="ECO:0000259" key="8">
    <source>
        <dbReference type="SMART" id="SM01263"/>
    </source>
</evidence>
<dbReference type="InterPro" id="IPR038502">
    <property type="entry name" value="M1_LTA-4_hydro/amino_C_sf"/>
</dbReference>
<dbReference type="InterPro" id="IPR033577">
    <property type="entry name" value="AOPep"/>
</dbReference>
<reference evidence="9 10" key="1">
    <citation type="submission" date="2020-08" db="EMBL/GenBank/DDBJ databases">
        <authorList>
            <person name="Hejnol A."/>
        </authorList>
    </citation>
    <scope>NUCLEOTIDE SEQUENCE [LARGE SCALE GENOMIC DNA]</scope>
</reference>
<comment type="cofactor">
    <cofactor evidence="1">
        <name>Zn(2+)</name>
        <dbReference type="ChEBI" id="CHEBI:29105"/>
    </cofactor>
</comment>
<keyword evidence="5" id="KW-0378">Hydrolase</keyword>
<keyword evidence="3" id="KW-0645">Protease</keyword>
<keyword evidence="10" id="KW-1185">Reference proteome</keyword>
<dbReference type="GO" id="GO:0008270">
    <property type="term" value="F:zinc ion binding"/>
    <property type="evidence" value="ECO:0007669"/>
    <property type="project" value="InterPro"/>
</dbReference>
<keyword evidence="4" id="KW-0479">Metal-binding</keyword>
<dbReference type="GO" id="GO:0005730">
    <property type="term" value="C:nucleolus"/>
    <property type="evidence" value="ECO:0007669"/>
    <property type="project" value="InterPro"/>
</dbReference>
<gene>
    <name evidence="9" type="ORF">DGYR_LOCUS5903</name>
</gene>
<evidence type="ECO:0000256" key="5">
    <source>
        <dbReference type="ARBA" id="ARBA00022801"/>
    </source>
</evidence>
<dbReference type="AlphaFoldDB" id="A0A7I8VNS5"/>
<dbReference type="SUPFAM" id="SSF55486">
    <property type="entry name" value="Metalloproteases ('zincins'), catalytic domain"/>
    <property type="match status" value="1"/>
</dbReference>
<dbReference type="PANTHER" id="PTHR46627">
    <property type="entry name" value="AMINOPEPTIDASE O"/>
    <property type="match status" value="1"/>
</dbReference>
<organism evidence="9 10">
    <name type="scientific">Dimorphilus gyrociliatus</name>
    <dbReference type="NCBI Taxonomy" id="2664684"/>
    <lineage>
        <taxon>Eukaryota</taxon>
        <taxon>Metazoa</taxon>
        <taxon>Spiralia</taxon>
        <taxon>Lophotrochozoa</taxon>
        <taxon>Annelida</taxon>
        <taxon>Polychaeta</taxon>
        <taxon>Polychaeta incertae sedis</taxon>
        <taxon>Dinophilidae</taxon>
        <taxon>Dimorphilus</taxon>
    </lineage>
</organism>